<dbReference type="PANTHER" id="PTHR47165">
    <property type="entry name" value="OS03G0429900 PROTEIN"/>
    <property type="match status" value="1"/>
</dbReference>
<reference evidence="3" key="2">
    <citation type="submission" date="2015-06" db="UniProtKB">
        <authorList>
            <consortium name="EnsemblPlants"/>
        </authorList>
    </citation>
    <scope>IDENTIFICATION</scope>
</reference>
<sequence>MAYSGDGIGCCSLLHYAESPMTMARRWLHCWIGDSLLAFSLGGESCLPRLLLAKMDYSLLKDVTQESHRWRVRVRATRFSEFTTANEPDKILRLDLGDMMDAQIPGRRVVQFKPLLKEGAVYYIKYFEVAEARPQYRPVDRLLMAKFTAHTTVTEDTGPPSTFPSYACKILSFDELRARAYKKDIISDAIGIMTAIGPVQTVSYAGVMKAVLNDHITNGRETVVVALWGPHATQFHAENLQQQADNGHVVMLFVGLTVKFRDRQLALQGSTVCRWYPNAPIQETISLISSLHGNPQVVRMIEANFGQKEAINVKVSDICDLNPHEALGNSYVVNIIIRDLVPAEPWWYIACSTYKRGTAREGNAYKCPRCSTDAVETRPVLNLVASVHGARDIVPPEIKAIFGRQYVIRTSVSRGSLQRNRVSYQVDSLMLPHPDPSHAICLPSHDTCMGSSGHGSTSANAVEPHAIVLSSTQSMPPSTPFVLPDTKDTRDSHGDQHEATPPTPQASNIFYTHINYMHISSPDEHDRRKPSVVHTLFVDKLPPELPK</sequence>
<dbReference type="CDD" id="cd04480">
    <property type="entry name" value="RPA1_DBD_A_like"/>
    <property type="match status" value="1"/>
</dbReference>
<evidence type="ECO:0000259" key="2">
    <source>
        <dbReference type="Pfam" id="PF02721"/>
    </source>
</evidence>
<organism evidence="3 4">
    <name type="scientific">Oryza rufipogon</name>
    <name type="common">Brownbeard rice</name>
    <name type="synonym">Asian wild rice</name>
    <dbReference type="NCBI Taxonomy" id="4529"/>
    <lineage>
        <taxon>Eukaryota</taxon>
        <taxon>Viridiplantae</taxon>
        <taxon>Streptophyta</taxon>
        <taxon>Embryophyta</taxon>
        <taxon>Tracheophyta</taxon>
        <taxon>Spermatophyta</taxon>
        <taxon>Magnoliopsida</taxon>
        <taxon>Liliopsida</taxon>
        <taxon>Poales</taxon>
        <taxon>Poaceae</taxon>
        <taxon>BOP clade</taxon>
        <taxon>Oryzoideae</taxon>
        <taxon>Oryzeae</taxon>
        <taxon>Oryzinae</taxon>
        <taxon>Oryza</taxon>
    </lineage>
</organism>
<dbReference type="EnsemblPlants" id="ORUFI03G43290.1">
    <property type="protein sequence ID" value="ORUFI03G43290.1"/>
    <property type="gene ID" value="ORUFI03G43290"/>
</dbReference>
<dbReference type="STRING" id="4529.A0A0E0P437"/>
<feature type="compositionally biased region" description="Basic and acidic residues" evidence="1">
    <location>
        <begin position="485"/>
        <end position="498"/>
    </location>
</feature>
<dbReference type="AlphaFoldDB" id="A0A0E0P437"/>
<dbReference type="Pfam" id="PF02721">
    <property type="entry name" value="DUF223"/>
    <property type="match status" value="1"/>
</dbReference>
<evidence type="ECO:0000256" key="1">
    <source>
        <dbReference type="SAM" id="MobiDB-lite"/>
    </source>
</evidence>
<dbReference type="Proteomes" id="UP000008022">
    <property type="component" value="Unassembled WGS sequence"/>
</dbReference>
<dbReference type="CDD" id="cd04481">
    <property type="entry name" value="RPA1_DBD_B_like"/>
    <property type="match status" value="1"/>
</dbReference>
<feature type="domain" description="Replication protein A 70 kDa DNA-binding subunit B/D first OB fold" evidence="2">
    <location>
        <begin position="57"/>
        <end position="155"/>
    </location>
</feature>
<dbReference type="Gene3D" id="2.40.50.140">
    <property type="entry name" value="Nucleic acid-binding proteins"/>
    <property type="match status" value="3"/>
</dbReference>
<dbReference type="eggNOG" id="KOG0851">
    <property type="taxonomic scope" value="Eukaryota"/>
</dbReference>
<dbReference type="InterPro" id="IPR012340">
    <property type="entry name" value="NA-bd_OB-fold"/>
</dbReference>
<proteinExistence type="predicted"/>
<accession>A0A0E0P437</accession>
<dbReference type="PANTHER" id="PTHR47165:SF4">
    <property type="entry name" value="OS03G0429900 PROTEIN"/>
    <property type="match status" value="1"/>
</dbReference>
<evidence type="ECO:0000313" key="4">
    <source>
        <dbReference type="Proteomes" id="UP000008022"/>
    </source>
</evidence>
<reference evidence="4" key="1">
    <citation type="submission" date="2013-06" db="EMBL/GenBank/DDBJ databases">
        <authorList>
            <person name="Zhao Q."/>
        </authorList>
    </citation>
    <scope>NUCLEOTIDE SEQUENCE</scope>
    <source>
        <strain evidence="4">cv. W1943</strain>
    </source>
</reference>
<evidence type="ECO:0000313" key="3">
    <source>
        <dbReference type="EnsemblPlants" id="ORUFI03G43290.1"/>
    </source>
</evidence>
<dbReference type="InterPro" id="IPR003871">
    <property type="entry name" value="RFA1B/D_OB_1st"/>
</dbReference>
<dbReference type="Gramene" id="ORUFI03G43290.1">
    <property type="protein sequence ID" value="ORUFI03G43290.1"/>
    <property type="gene ID" value="ORUFI03G43290"/>
</dbReference>
<protein>
    <recommendedName>
        <fullName evidence="2">Replication protein A 70 kDa DNA-binding subunit B/D first OB fold domain-containing protein</fullName>
    </recommendedName>
</protein>
<keyword evidence="4" id="KW-1185">Reference proteome</keyword>
<name>A0A0E0P437_ORYRU</name>
<dbReference type="SUPFAM" id="SSF50249">
    <property type="entry name" value="Nucleic acid-binding proteins"/>
    <property type="match status" value="3"/>
</dbReference>
<feature type="region of interest" description="Disordered" evidence="1">
    <location>
        <begin position="471"/>
        <end position="506"/>
    </location>
</feature>
<dbReference type="OMA" id="MTMARRW"/>